<dbReference type="GO" id="GO:0016987">
    <property type="term" value="F:sigma factor activity"/>
    <property type="evidence" value="ECO:0007669"/>
    <property type="project" value="UniProtKB-KW"/>
</dbReference>
<dbReference type="SUPFAM" id="SSF88659">
    <property type="entry name" value="Sigma3 and sigma4 domains of RNA polymerase sigma factors"/>
    <property type="match status" value="1"/>
</dbReference>
<evidence type="ECO:0000256" key="2">
    <source>
        <dbReference type="ARBA" id="ARBA00023015"/>
    </source>
</evidence>
<dbReference type="EMBL" id="RHHT01000003">
    <property type="protein sequence ID" value="RNB85664.1"/>
    <property type="molecule type" value="Genomic_DNA"/>
</dbReference>
<evidence type="ECO:0000313" key="7">
    <source>
        <dbReference type="EMBL" id="RNB85664.1"/>
    </source>
</evidence>
<dbReference type="GO" id="GO:0006352">
    <property type="term" value="P:DNA-templated transcription initiation"/>
    <property type="evidence" value="ECO:0007669"/>
    <property type="project" value="InterPro"/>
</dbReference>
<gene>
    <name evidence="7" type="ORF">EDM58_03845</name>
</gene>
<dbReference type="InterPro" id="IPR039425">
    <property type="entry name" value="RNA_pol_sigma-70-like"/>
</dbReference>
<protein>
    <submittedName>
        <fullName evidence="7">Sigma-70 family RNA polymerase sigma factor</fullName>
    </submittedName>
</protein>
<proteinExistence type="inferred from homology"/>
<dbReference type="PANTHER" id="PTHR43133:SF60">
    <property type="entry name" value="RNA POLYMERASE SIGMA FACTOR SIGV"/>
    <property type="match status" value="1"/>
</dbReference>
<dbReference type="Gene3D" id="1.10.10.10">
    <property type="entry name" value="Winged helix-like DNA-binding domain superfamily/Winged helix DNA-binding domain"/>
    <property type="match status" value="1"/>
</dbReference>
<dbReference type="Pfam" id="PF08281">
    <property type="entry name" value="Sigma70_r4_2"/>
    <property type="match status" value="1"/>
</dbReference>
<evidence type="ECO:0000256" key="3">
    <source>
        <dbReference type="ARBA" id="ARBA00023082"/>
    </source>
</evidence>
<feature type="domain" description="RNA polymerase sigma factor 70 region 4 type 2" evidence="6">
    <location>
        <begin position="104"/>
        <end position="155"/>
    </location>
</feature>
<dbReference type="InterPro" id="IPR014284">
    <property type="entry name" value="RNA_pol_sigma-70_dom"/>
</dbReference>
<organism evidence="7 8">
    <name type="scientific">Brevibacillus panacihumi</name>
    <dbReference type="NCBI Taxonomy" id="497735"/>
    <lineage>
        <taxon>Bacteria</taxon>
        <taxon>Bacillati</taxon>
        <taxon>Bacillota</taxon>
        <taxon>Bacilli</taxon>
        <taxon>Bacillales</taxon>
        <taxon>Paenibacillaceae</taxon>
        <taxon>Brevibacillus</taxon>
    </lineage>
</organism>
<dbReference type="InterPro" id="IPR036388">
    <property type="entry name" value="WH-like_DNA-bd_sf"/>
</dbReference>
<dbReference type="InterPro" id="IPR013249">
    <property type="entry name" value="RNA_pol_sigma70_r4_t2"/>
</dbReference>
<evidence type="ECO:0000259" key="5">
    <source>
        <dbReference type="Pfam" id="PF04542"/>
    </source>
</evidence>
<dbReference type="InterPro" id="IPR007627">
    <property type="entry name" value="RNA_pol_sigma70_r2"/>
</dbReference>
<dbReference type="InterPro" id="IPR013325">
    <property type="entry name" value="RNA_pol_sigma_r2"/>
</dbReference>
<dbReference type="PANTHER" id="PTHR43133">
    <property type="entry name" value="RNA POLYMERASE ECF-TYPE SIGMA FACTO"/>
    <property type="match status" value="1"/>
</dbReference>
<evidence type="ECO:0000256" key="1">
    <source>
        <dbReference type="ARBA" id="ARBA00010641"/>
    </source>
</evidence>
<dbReference type="InterPro" id="IPR013324">
    <property type="entry name" value="RNA_pol_sigma_r3/r4-like"/>
</dbReference>
<dbReference type="GO" id="GO:0003677">
    <property type="term" value="F:DNA binding"/>
    <property type="evidence" value="ECO:0007669"/>
    <property type="project" value="InterPro"/>
</dbReference>
<dbReference type="RefSeq" id="WP_122912165.1">
    <property type="nucleotide sequence ID" value="NZ_RHHT01000003.1"/>
</dbReference>
<dbReference type="SUPFAM" id="SSF88946">
    <property type="entry name" value="Sigma2 domain of RNA polymerase sigma factors"/>
    <property type="match status" value="1"/>
</dbReference>
<comment type="caution">
    <text evidence="7">The sequence shown here is derived from an EMBL/GenBank/DDBJ whole genome shotgun (WGS) entry which is preliminary data.</text>
</comment>
<feature type="domain" description="RNA polymerase sigma-70 region 2" evidence="5">
    <location>
        <begin position="14"/>
        <end position="79"/>
    </location>
</feature>
<dbReference type="AlphaFoldDB" id="A0A3M8DCA8"/>
<sequence length="170" mass="20081">MLNRKHEKLLILCITEHKENVYRLAYSYVKNKEDALDIVQDAIYKAMTNMDRLKDSEAVKSWFYRIVVNTALDFLRRKKIVHMADHEIIEFHAMGAEDIYSDLDLQRSLDDLPVKYRSVIVLRYFEDMKIEEVADVLGENVNTIKTRLYQALQLLRIKMTVEPTKGEQVK</sequence>
<dbReference type="CDD" id="cd06171">
    <property type="entry name" value="Sigma70_r4"/>
    <property type="match status" value="1"/>
</dbReference>
<dbReference type="NCBIfam" id="TIGR02937">
    <property type="entry name" value="sigma70-ECF"/>
    <property type="match status" value="1"/>
</dbReference>
<evidence type="ECO:0000259" key="6">
    <source>
        <dbReference type="Pfam" id="PF08281"/>
    </source>
</evidence>
<evidence type="ECO:0000256" key="4">
    <source>
        <dbReference type="ARBA" id="ARBA00023163"/>
    </source>
</evidence>
<accession>A0A3M8DCA8</accession>
<reference evidence="7 8" key="1">
    <citation type="submission" date="2018-10" db="EMBL/GenBank/DDBJ databases">
        <title>Phylogenomics of Brevibacillus.</title>
        <authorList>
            <person name="Dunlap C."/>
        </authorList>
    </citation>
    <scope>NUCLEOTIDE SEQUENCE [LARGE SCALE GENOMIC DNA]</scope>
    <source>
        <strain evidence="7 8">JCM 15085</strain>
    </source>
</reference>
<comment type="similarity">
    <text evidence="1">Belongs to the sigma-70 factor family. ECF subfamily.</text>
</comment>
<keyword evidence="3" id="KW-0731">Sigma factor</keyword>
<dbReference type="Pfam" id="PF04542">
    <property type="entry name" value="Sigma70_r2"/>
    <property type="match status" value="1"/>
</dbReference>
<keyword evidence="2" id="KW-0805">Transcription regulation</keyword>
<dbReference type="Gene3D" id="1.10.1740.10">
    <property type="match status" value="1"/>
</dbReference>
<keyword evidence="4" id="KW-0804">Transcription</keyword>
<dbReference type="Proteomes" id="UP000281915">
    <property type="component" value="Unassembled WGS sequence"/>
</dbReference>
<name>A0A3M8DCA8_9BACL</name>
<evidence type="ECO:0000313" key="8">
    <source>
        <dbReference type="Proteomes" id="UP000281915"/>
    </source>
</evidence>